<evidence type="ECO:0000256" key="3">
    <source>
        <dbReference type="ARBA" id="ARBA00022729"/>
    </source>
</evidence>
<evidence type="ECO:0000256" key="5">
    <source>
        <dbReference type="ARBA" id="ARBA00023136"/>
    </source>
</evidence>
<dbReference type="SMART" id="SM00192">
    <property type="entry name" value="LDLa"/>
    <property type="match status" value="1"/>
</dbReference>
<dbReference type="PRINTS" id="PR00759">
    <property type="entry name" value="BASICPTASE"/>
</dbReference>
<dbReference type="Gene3D" id="2.60.40.10">
    <property type="entry name" value="Immunoglobulins"/>
    <property type="match status" value="1"/>
</dbReference>
<feature type="chain" id="PRO_5035188830" evidence="9">
    <location>
        <begin position="31"/>
        <end position="450"/>
    </location>
</feature>
<dbReference type="SMART" id="SM00765">
    <property type="entry name" value="MANEC"/>
    <property type="match status" value="1"/>
</dbReference>
<evidence type="ECO:0000256" key="9">
    <source>
        <dbReference type="SAM" id="SignalP"/>
    </source>
</evidence>
<organism evidence="12 13">
    <name type="scientific">Clarias magur</name>
    <name type="common">Asian catfish</name>
    <name type="synonym">Macropteronotus magur</name>
    <dbReference type="NCBI Taxonomy" id="1594786"/>
    <lineage>
        <taxon>Eukaryota</taxon>
        <taxon>Metazoa</taxon>
        <taxon>Chordata</taxon>
        <taxon>Craniata</taxon>
        <taxon>Vertebrata</taxon>
        <taxon>Euteleostomi</taxon>
        <taxon>Actinopterygii</taxon>
        <taxon>Neopterygii</taxon>
        <taxon>Teleostei</taxon>
        <taxon>Ostariophysi</taxon>
        <taxon>Siluriformes</taxon>
        <taxon>Clariidae</taxon>
        <taxon>Clarias</taxon>
    </lineage>
</organism>
<dbReference type="Proteomes" id="UP000727407">
    <property type="component" value="Unassembled WGS sequence"/>
</dbReference>
<dbReference type="Pfam" id="PF07502">
    <property type="entry name" value="MANEC"/>
    <property type="match status" value="1"/>
</dbReference>
<dbReference type="SUPFAM" id="SSF57424">
    <property type="entry name" value="LDL receptor-like module"/>
    <property type="match status" value="1"/>
</dbReference>
<feature type="domain" description="BPTI/Kunitz inhibitor" evidence="10">
    <location>
        <begin position="376"/>
        <end position="426"/>
    </location>
</feature>
<dbReference type="CDD" id="cd22623">
    <property type="entry name" value="Kunitz_HAI1_1-like"/>
    <property type="match status" value="1"/>
</dbReference>
<evidence type="ECO:0000313" key="12">
    <source>
        <dbReference type="EMBL" id="KAF5893679.1"/>
    </source>
</evidence>
<dbReference type="PROSITE" id="PS50068">
    <property type="entry name" value="LDLRA_2"/>
    <property type="match status" value="1"/>
</dbReference>
<dbReference type="GO" id="GO:0060429">
    <property type="term" value="P:epithelium development"/>
    <property type="evidence" value="ECO:0007669"/>
    <property type="project" value="TreeGrafter"/>
</dbReference>
<dbReference type="InterPro" id="IPR002223">
    <property type="entry name" value="Kunitz_BPTI"/>
</dbReference>
<reference evidence="12" key="1">
    <citation type="submission" date="2020-07" db="EMBL/GenBank/DDBJ databases">
        <title>Clarias magur genome sequencing, assembly and annotation.</title>
        <authorList>
            <person name="Kushwaha B."/>
            <person name="Kumar R."/>
            <person name="Das P."/>
            <person name="Joshi C.G."/>
            <person name="Kumar D."/>
            <person name="Nagpure N.S."/>
            <person name="Pandey M."/>
            <person name="Agarwal S."/>
            <person name="Srivastava S."/>
            <person name="Singh M."/>
            <person name="Sahoo L."/>
            <person name="Jayasankar P."/>
            <person name="Meher P.K."/>
            <person name="Koringa P.G."/>
            <person name="Iquebal M.A."/>
            <person name="Das S.P."/>
            <person name="Bit A."/>
            <person name="Patnaik S."/>
            <person name="Patel N."/>
            <person name="Shah T.M."/>
            <person name="Hinsu A."/>
            <person name="Jena J.K."/>
        </authorList>
    </citation>
    <scope>NUCLEOTIDE SEQUENCE</scope>
    <source>
        <strain evidence="12">CIFAMagur01</strain>
        <tissue evidence="12">Testis</tissue>
    </source>
</reference>
<dbReference type="GO" id="GO:0030198">
    <property type="term" value="P:extracellular matrix organization"/>
    <property type="evidence" value="ECO:0007669"/>
    <property type="project" value="TreeGrafter"/>
</dbReference>
<feature type="domain" description="BPTI/Kunitz inhibitor" evidence="10">
    <location>
        <begin position="239"/>
        <end position="289"/>
    </location>
</feature>
<dbReference type="PANTHER" id="PTHR46750">
    <property type="entry name" value="KUNITZ-TYPE PROTEASE INHIBITOR 1"/>
    <property type="match status" value="1"/>
</dbReference>
<evidence type="ECO:0000256" key="7">
    <source>
        <dbReference type="ARBA" id="ARBA00023180"/>
    </source>
</evidence>
<evidence type="ECO:0000256" key="2">
    <source>
        <dbReference type="ARBA" id="ARBA00022692"/>
    </source>
</evidence>
<dbReference type="GO" id="GO:0005886">
    <property type="term" value="C:plasma membrane"/>
    <property type="evidence" value="ECO:0007669"/>
    <property type="project" value="TreeGrafter"/>
</dbReference>
<dbReference type="Gene3D" id="4.10.410.10">
    <property type="entry name" value="Pancreatic trypsin inhibitor Kunitz domain"/>
    <property type="match status" value="2"/>
</dbReference>
<dbReference type="GO" id="GO:0008544">
    <property type="term" value="P:epidermis development"/>
    <property type="evidence" value="ECO:0007669"/>
    <property type="project" value="TreeGrafter"/>
</dbReference>
<dbReference type="CDD" id="cd00146">
    <property type="entry name" value="PKD"/>
    <property type="match status" value="1"/>
</dbReference>
<dbReference type="EMBL" id="QNUK01000420">
    <property type="protein sequence ID" value="KAF5893679.1"/>
    <property type="molecule type" value="Genomic_DNA"/>
</dbReference>
<keyword evidence="7" id="KW-0325">Glycoprotein</keyword>
<dbReference type="InterPro" id="IPR023415">
    <property type="entry name" value="LDLR_class-A_CS"/>
</dbReference>
<feature type="signal peptide" evidence="9">
    <location>
        <begin position="1"/>
        <end position="30"/>
    </location>
</feature>
<dbReference type="Gene3D" id="4.10.400.10">
    <property type="entry name" value="Low-density Lipoprotein Receptor"/>
    <property type="match status" value="1"/>
</dbReference>
<keyword evidence="13" id="KW-1185">Reference proteome</keyword>
<evidence type="ECO:0000256" key="6">
    <source>
        <dbReference type="ARBA" id="ARBA00023157"/>
    </source>
</evidence>
<dbReference type="Pfam" id="PF22352">
    <property type="entry name" value="K319L-like_PKD"/>
    <property type="match status" value="1"/>
</dbReference>
<evidence type="ECO:0000256" key="8">
    <source>
        <dbReference type="PROSITE-ProRule" id="PRU00124"/>
    </source>
</evidence>
<accession>A0A8J4U9T8</accession>
<feature type="disulfide bond" evidence="8">
    <location>
        <begin position="323"/>
        <end position="341"/>
    </location>
</feature>
<proteinExistence type="predicted"/>
<evidence type="ECO:0000256" key="1">
    <source>
        <dbReference type="ARBA" id="ARBA00004370"/>
    </source>
</evidence>
<evidence type="ECO:0000313" key="13">
    <source>
        <dbReference type="Proteomes" id="UP000727407"/>
    </source>
</evidence>
<dbReference type="AlphaFoldDB" id="A0A8J4U9T8"/>
<dbReference type="PROSITE" id="PS50279">
    <property type="entry name" value="BPTI_KUNITZ_2"/>
    <property type="match status" value="2"/>
</dbReference>
<dbReference type="InterPro" id="IPR035986">
    <property type="entry name" value="PKD_dom_sf"/>
</dbReference>
<dbReference type="InterPro" id="IPR013980">
    <property type="entry name" value="MANSC_dom"/>
</dbReference>
<comment type="caution">
    <text evidence="12">The sequence shown here is derived from an EMBL/GenBank/DDBJ whole genome shotgun (WGS) entry which is preliminary data.</text>
</comment>
<dbReference type="CDD" id="cd22624">
    <property type="entry name" value="Kunitz_HAI1_2-like"/>
    <property type="match status" value="1"/>
</dbReference>
<dbReference type="InterPro" id="IPR002172">
    <property type="entry name" value="LDrepeatLR_classA_rpt"/>
</dbReference>
<sequence length="450" mass="50039">MKMMKMPIPPYRTCALILAASLLLLPQSSGEDCLKKFTAGKEDFAVDTDESVKDGAAFLGSPSVTGANECVTACCGEPECNLALIENGAQEGTIKTCFLFNCLYKQKNVCRFVRKKGFSNHVLTSVFGSYLEQYNPENKDHPPKALGGQDRVVQPHDTVMLSGIESKDDHKIAQFQWVQVSGSPKTVMEKTTFDDEVRVSNLSPGVYKFKLTVTDEAGQSDSTVVTVLVLTPEQTQHHCMVPKKIGPCRGSFPRWHYNVLMKQCQNFSFGGCSPNRNNYVSEKECIQACDQVTVNSTSSRRSGHADLPDEQCGVPCGPEKFTCGNGCCIDKELQCDETAQCKDASDEEQCNNMNTKFRRLLDLDKDEDKGGSVLHCTLPPVTGPCRHSTTKWYYNPYERKCSRFNYGGCQGNENQFDSEDECIKKCSKVTEEDAFANRATFEKQEQDTQS</sequence>
<dbReference type="InterPro" id="IPR011106">
    <property type="entry name" value="MANSC_N"/>
</dbReference>
<dbReference type="SMART" id="SM00131">
    <property type="entry name" value="KU"/>
    <property type="match status" value="2"/>
</dbReference>
<feature type="domain" description="MANSC" evidence="11">
    <location>
        <begin position="40"/>
        <end position="121"/>
    </location>
</feature>
<dbReference type="GO" id="GO:0004867">
    <property type="term" value="F:serine-type endopeptidase inhibitor activity"/>
    <property type="evidence" value="ECO:0007669"/>
    <property type="project" value="InterPro"/>
</dbReference>
<keyword evidence="6 8" id="KW-1015">Disulfide bond</keyword>
<keyword evidence="3 9" id="KW-0732">Signal</keyword>
<dbReference type="InterPro" id="IPR036880">
    <property type="entry name" value="Kunitz_BPTI_sf"/>
</dbReference>
<dbReference type="PROSITE" id="PS00280">
    <property type="entry name" value="BPTI_KUNITZ_1"/>
    <property type="match status" value="2"/>
</dbReference>
<dbReference type="SUPFAM" id="SSF49299">
    <property type="entry name" value="PKD domain"/>
    <property type="match status" value="1"/>
</dbReference>
<dbReference type="Pfam" id="PF00014">
    <property type="entry name" value="Kunitz_BPTI"/>
    <property type="match status" value="2"/>
</dbReference>
<dbReference type="FunFam" id="2.60.40.10:FF:000061">
    <property type="entry name" value="Dyslexia-associated protein KIAA0319 homolog"/>
    <property type="match status" value="1"/>
</dbReference>
<evidence type="ECO:0000256" key="4">
    <source>
        <dbReference type="ARBA" id="ARBA00022989"/>
    </source>
</evidence>
<keyword evidence="4" id="KW-1133">Transmembrane helix</keyword>
<feature type="non-terminal residue" evidence="12">
    <location>
        <position position="450"/>
    </location>
</feature>
<dbReference type="FunFam" id="4.10.410.10:FF:000006">
    <property type="entry name" value="Serine peptidase inhibitor, Kunitz type 1"/>
    <property type="match status" value="1"/>
</dbReference>
<dbReference type="PROSITE" id="PS01209">
    <property type="entry name" value="LDLRA_1"/>
    <property type="match status" value="1"/>
</dbReference>
<dbReference type="InterPro" id="IPR013783">
    <property type="entry name" value="Ig-like_fold"/>
</dbReference>
<evidence type="ECO:0000259" key="10">
    <source>
        <dbReference type="PROSITE" id="PS50279"/>
    </source>
</evidence>
<dbReference type="InterPro" id="IPR020901">
    <property type="entry name" value="Prtase_inh_Kunz-CS"/>
</dbReference>
<dbReference type="InterPro" id="IPR036055">
    <property type="entry name" value="LDL_receptor-like_sf"/>
</dbReference>
<dbReference type="PANTHER" id="PTHR46750:SF1">
    <property type="entry name" value="KUNITZ-TYPE PROTEASE INHIBITOR 1"/>
    <property type="match status" value="1"/>
</dbReference>
<dbReference type="PROSITE" id="PS50986">
    <property type="entry name" value="MANSC"/>
    <property type="match status" value="1"/>
</dbReference>
<protein>
    <submittedName>
        <fullName evidence="12">Kunitz-type protease inhibitor 1</fullName>
    </submittedName>
</protein>
<dbReference type="OrthoDB" id="2019384at2759"/>
<evidence type="ECO:0000259" key="11">
    <source>
        <dbReference type="PROSITE" id="PS50986"/>
    </source>
</evidence>
<comment type="subcellular location">
    <subcellularLocation>
        <location evidence="1">Membrane</location>
    </subcellularLocation>
</comment>
<feature type="disulfide bond" evidence="8">
    <location>
        <begin position="335"/>
        <end position="350"/>
    </location>
</feature>
<dbReference type="CDD" id="cd00112">
    <property type="entry name" value="LDLa"/>
    <property type="match status" value="1"/>
</dbReference>
<keyword evidence="2" id="KW-0812">Transmembrane</keyword>
<dbReference type="FunFam" id="4.10.410.10:FF:000020">
    <property type="entry name" value="Collagen, type VI, alpha 3"/>
    <property type="match status" value="1"/>
</dbReference>
<name>A0A8J4U9T8_CLAMG</name>
<dbReference type="SUPFAM" id="SSF57362">
    <property type="entry name" value="BPTI-like"/>
    <property type="match status" value="2"/>
</dbReference>
<dbReference type="Pfam" id="PF00057">
    <property type="entry name" value="Ldl_recept_a"/>
    <property type="match status" value="1"/>
</dbReference>
<gene>
    <name evidence="12" type="primary">spint1</name>
    <name evidence="12" type="ORF">DAT39_016628</name>
</gene>
<keyword evidence="5" id="KW-0472">Membrane</keyword>
<feature type="disulfide bond" evidence="8">
    <location>
        <begin position="316"/>
        <end position="328"/>
    </location>
</feature>